<keyword evidence="11" id="KW-1185">Reference proteome</keyword>
<gene>
    <name evidence="10" type="ORF">ACFOUY_18120</name>
</gene>
<comment type="caution">
    <text evidence="10">The sequence shown here is derived from an EMBL/GenBank/DDBJ whole genome shotgun (WGS) entry which is preliminary data.</text>
</comment>
<dbReference type="PROSITE" id="PS50122">
    <property type="entry name" value="CHEB"/>
    <property type="match status" value="1"/>
</dbReference>
<dbReference type="Gene3D" id="3.40.50.180">
    <property type="entry name" value="Methylesterase CheB, C-terminal domain"/>
    <property type="match status" value="1"/>
</dbReference>
<dbReference type="EMBL" id="JBHSBY010000141">
    <property type="protein sequence ID" value="MFC4198627.1"/>
    <property type="molecule type" value="Genomic_DNA"/>
</dbReference>
<dbReference type="InterPro" id="IPR035909">
    <property type="entry name" value="CheB_C"/>
</dbReference>
<dbReference type="CDD" id="cd16434">
    <property type="entry name" value="CheB-CheR_fusion"/>
    <property type="match status" value="1"/>
</dbReference>
<dbReference type="PROSITE" id="PS50113">
    <property type="entry name" value="PAC"/>
    <property type="match status" value="1"/>
</dbReference>
<organism evidence="10 11">
    <name type="scientific">Pedobacter jamesrossensis</name>
    <dbReference type="NCBI Taxonomy" id="1908238"/>
    <lineage>
        <taxon>Bacteria</taxon>
        <taxon>Pseudomonadati</taxon>
        <taxon>Bacteroidota</taxon>
        <taxon>Sphingobacteriia</taxon>
        <taxon>Sphingobacteriales</taxon>
        <taxon>Sphingobacteriaceae</taxon>
        <taxon>Pedobacter</taxon>
    </lineage>
</organism>
<dbReference type="SMART" id="SM00138">
    <property type="entry name" value="MeTrc"/>
    <property type="match status" value="1"/>
</dbReference>
<dbReference type="PROSITE" id="PS50109">
    <property type="entry name" value="HIS_KIN"/>
    <property type="match status" value="1"/>
</dbReference>
<dbReference type="CDD" id="cd00082">
    <property type="entry name" value="HisKA"/>
    <property type="match status" value="1"/>
</dbReference>
<sequence>MKDPEYIIAIGASAGGLEEINSFFDHTPLDGVSYIVVQHLSVDFKSRMGEVLAKHSKLLVEEATEGVIVETNRVYLIPHDKFMTIQNGHLYLREKEKSKSPHLTINTFFNALALDCGNKAIVVVLSGLGSDGAEGVIAIKKAGGMVIARNPETSLFPSMPSKAIATGMVDFILEPTAMPGAIVDYVNYEGEIKNDAKDDDKNLGLIIELIKQRSPLDFSDYKPTTILRRTKRRAAYHDFSGLLQYYDFLKSSPEEIELLSKDFLISVTAFFRDTEAFDYIQKNVIPGILKKLMPNEEFKLWVAGCATGEEVYSLAMLIAEQLTGELAFTVVKIFATDIDSAALTYAGKGIYQSDMVKNISSDRLKKHFIKEGSHYRIKPALRKMAIFAQHDLVKNPPYCNMHFISCRNLLIYMAPVLQRKVFSMLLFGLKMDGHLFLGSSENPMPIIQNLEVVSKQYKVYRNIKSKRMFSFDAFSMPDTLEVKHRPAFATGDSMDNNTSTSLSEMMQVSLAQDLDYLALCIDENKNVIKSYGNTSKFLLAKHFTTNLEKLLPHKLAMVFHTMSVNVIKTGKKATLNRIKIKQGDAFMRINLSLTPMEVKGGEQKLIMVTFIEDKSFAISEQKGIEFNEKVYHDQYTLNLEEEMREIRQKLKSAYEQLDASNENMQSFNEEMISANEEMQSTNEEMQSVNEELDTINSEYQLKNKELLDINDDLNNYFRSNINGQLFINNNLLLMKFSPGTVKQINLLETDIGRPLSNITTNIKFETIIDDIKQVLKDGDIITKEIETNNGKWYQVMTMPYVRQSDNKNSGAIVTFNDITELKKVQRELDVSNRTLAMALDAAEMGMYSIDVDTRAFMPSLRMKELFGYRAEQKMSYEDVVSRIGNDYRMLFTNGIENSINRGEKMDIEYPLILPLEDRALWVRSIGNLVYNEDDKPVYFAGLLNDVTIHKEDEIRKNDFIAIASHELRTPLTTLQGYIQLMGTRTKNSGDEFLITALQKADLQIKKMSLLVNGFLNTSSFEAGKIYLNAETFELNNLLEETIADSKVIELKHDIKLISHGDCSITADRDKIGQVINNLVANAAKYSPVGTSIEISLKVSKKLVTVIVKDHGAGISEKDQKKLFDRYYRADNVQTRKVSGFGLGLYLSAEIVKLHKGKIWVESELGHGSTFCFGLPI</sequence>
<evidence type="ECO:0000259" key="8">
    <source>
        <dbReference type="PROSITE" id="PS50122"/>
    </source>
</evidence>
<dbReference type="Gene3D" id="3.30.565.10">
    <property type="entry name" value="Histidine kinase-like ATPase, C-terminal domain"/>
    <property type="match status" value="1"/>
</dbReference>
<dbReference type="SUPFAM" id="SSF55874">
    <property type="entry name" value="ATPase domain of HSP90 chaperone/DNA topoisomerase II/histidine kinase"/>
    <property type="match status" value="1"/>
</dbReference>
<dbReference type="Gene3D" id="1.10.287.130">
    <property type="match status" value="1"/>
</dbReference>
<reference evidence="11" key="1">
    <citation type="journal article" date="2019" name="Int. J. Syst. Evol. Microbiol.">
        <title>The Global Catalogue of Microorganisms (GCM) 10K type strain sequencing project: providing services to taxonomists for standard genome sequencing and annotation.</title>
        <authorList>
            <consortium name="The Broad Institute Genomics Platform"/>
            <consortium name="The Broad Institute Genome Sequencing Center for Infectious Disease"/>
            <person name="Wu L."/>
            <person name="Ma J."/>
        </authorList>
    </citation>
    <scope>NUCLEOTIDE SEQUENCE [LARGE SCALE GENOMIC DNA]</scope>
    <source>
        <strain evidence="11">CCM 8689</strain>
    </source>
</reference>
<dbReference type="InterPro" id="IPR000700">
    <property type="entry name" value="PAS-assoc_C"/>
</dbReference>
<feature type="domain" description="Histidine kinase" evidence="5">
    <location>
        <begin position="962"/>
        <end position="1176"/>
    </location>
</feature>
<dbReference type="InterPro" id="IPR003661">
    <property type="entry name" value="HisK_dim/P_dom"/>
</dbReference>
<dbReference type="EC" id="2.7.13.3" evidence="2"/>
<feature type="domain" description="CheB-type methylesterase" evidence="8">
    <location>
        <begin position="1"/>
        <end position="189"/>
    </location>
</feature>
<feature type="active site" evidence="3">
    <location>
        <position position="13"/>
    </location>
</feature>
<dbReference type="Gene3D" id="3.40.50.150">
    <property type="entry name" value="Vaccinia Virus protein VP39"/>
    <property type="match status" value="1"/>
</dbReference>
<dbReference type="PROSITE" id="PS50123">
    <property type="entry name" value="CHER"/>
    <property type="match status" value="1"/>
</dbReference>
<dbReference type="InterPro" id="IPR036890">
    <property type="entry name" value="HATPase_C_sf"/>
</dbReference>
<dbReference type="Pfam" id="PF01739">
    <property type="entry name" value="CheR"/>
    <property type="match status" value="1"/>
</dbReference>
<keyword evidence="4" id="KW-0175">Coiled coil</keyword>
<dbReference type="Pfam" id="PF01339">
    <property type="entry name" value="CheB_methylest"/>
    <property type="match status" value="1"/>
</dbReference>
<dbReference type="Pfam" id="PF08447">
    <property type="entry name" value="PAS_3"/>
    <property type="match status" value="1"/>
</dbReference>
<feature type="coiled-coil region" evidence="4">
    <location>
        <begin position="636"/>
        <end position="705"/>
    </location>
</feature>
<proteinExistence type="predicted"/>
<dbReference type="InterPro" id="IPR022641">
    <property type="entry name" value="CheR_N"/>
</dbReference>
<dbReference type="InterPro" id="IPR000014">
    <property type="entry name" value="PAS"/>
</dbReference>
<dbReference type="PROSITE" id="PS50112">
    <property type="entry name" value="PAS"/>
    <property type="match status" value="1"/>
</dbReference>
<evidence type="ECO:0000259" key="9">
    <source>
        <dbReference type="PROSITE" id="PS50123"/>
    </source>
</evidence>
<evidence type="ECO:0000259" key="5">
    <source>
        <dbReference type="PROSITE" id="PS50109"/>
    </source>
</evidence>
<evidence type="ECO:0000259" key="6">
    <source>
        <dbReference type="PROSITE" id="PS50112"/>
    </source>
</evidence>
<accession>A0ABV8NSX7</accession>
<dbReference type="Pfam" id="PF13596">
    <property type="entry name" value="PAS_10"/>
    <property type="match status" value="1"/>
</dbReference>
<feature type="active site" evidence="3">
    <location>
        <position position="131"/>
    </location>
</feature>
<dbReference type="InterPro" id="IPR005467">
    <property type="entry name" value="His_kinase_dom"/>
</dbReference>
<comment type="catalytic activity">
    <reaction evidence="1">
        <text>ATP + protein L-histidine = ADP + protein N-phospho-L-histidine.</text>
        <dbReference type="EC" id="2.7.13.3"/>
    </reaction>
</comment>
<evidence type="ECO:0000259" key="7">
    <source>
        <dbReference type="PROSITE" id="PS50113"/>
    </source>
</evidence>
<dbReference type="Gene3D" id="3.30.450.20">
    <property type="entry name" value="PAS domain"/>
    <property type="match status" value="2"/>
</dbReference>
<feature type="active site" evidence="3">
    <location>
        <position position="39"/>
    </location>
</feature>
<evidence type="ECO:0000313" key="11">
    <source>
        <dbReference type="Proteomes" id="UP001595792"/>
    </source>
</evidence>
<evidence type="ECO:0000256" key="4">
    <source>
        <dbReference type="SAM" id="Coils"/>
    </source>
</evidence>
<evidence type="ECO:0000313" key="10">
    <source>
        <dbReference type="EMBL" id="MFC4198627.1"/>
    </source>
</evidence>
<dbReference type="SUPFAM" id="SSF53335">
    <property type="entry name" value="S-adenosyl-L-methionine-dependent methyltransferases"/>
    <property type="match status" value="1"/>
</dbReference>
<dbReference type="PANTHER" id="PTHR24422">
    <property type="entry name" value="CHEMOTAXIS PROTEIN METHYLTRANSFERASE"/>
    <property type="match status" value="1"/>
</dbReference>
<dbReference type="SUPFAM" id="SSF47384">
    <property type="entry name" value="Homodimeric domain of signal transducing histidine kinase"/>
    <property type="match status" value="1"/>
</dbReference>
<feature type="domain" description="PAC" evidence="7">
    <location>
        <begin position="905"/>
        <end position="958"/>
    </location>
</feature>
<dbReference type="RefSeq" id="WP_378962646.1">
    <property type="nucleotide sequence ID" value="NZ_JBHRXC010000016.1"/>
</dbReference>
<dbReference type="InterPro" id="IPR036097">
    <property type="entry name" value="HisK_dim/P_sf"/>
</dbReference>
<dbReference type="PRINTS" id="PR00996">
    <property type="entry name" value="CHERMTFRASE"/>
</dbReference>
<dbReference type="InterPro" id="IPR000673">
    <property type="entry name" value="Sig_transdc_resp-reg_Me-estase"/>
</dbReference>
<dbReference type="Pfam" id="PF02518">
    <property type="entry name" value="HATPase_c"/>
    <property type="match status" value="1"/>
</dbReference>
<dbReference type="Proteomes" id="UP001595792">
    <property type="component" value="Unassembled WGS sequence"/>
</dbReference>
<keyword evidence="3" id="KW-0378">Hydrolase</keyword>
<keyword evidence="3" id="KW-0145">Chemotaxis</keyword>
<dbReference type="SUPFAM" id="SSF47757">
    <property type="entry name" value="Chemotaxis receptor methyltransferase CheR, N-terminal domain"/>
    <property type="match status" value="1"/>
</dbReference>
<evidence type="ECO:0000256" key="1">
    <source>
        <dbReference type="ARBA" id="ARBA00000085"/>
    </source>
</evidence>
<dbReference type="SMART" id="SM00388">
    <property type="entry name" value="HisKA"/>
    <property type="match status" value="1"/>
</dbReference>
<dbReference type="Pfam" id="PF00512">
    <property type="entry name" value="HisKA"/>
    <property type="match status" value="1"/>
</dbReference>
<name>A0ABV8NSX7_9SPHI</name>
<evidence type="ECO:0000256" key="2">
    <source>
        <dbReference type="ARBA" id="ARBA00012438"/>
    </source>
</evidence>
<dbReference type="InterPro" id="IPR029063">
    <property type="entry name" value="SAM-dependent_MTases_sf"/>
</dbReference>
<dbReference type="InterPro" id="IPR000780">
    <property type="entry name" value="CheR_MeTrfase"/>
</dbReference>
<dbReference type="Pfam" id="PF03705">
    <property type="entry name" value="CheR_N"/>
    <property type="match status" value="1"/>
</dbReference>
<dbReference type="InterPro" id="IPR003594">
    <property type="entry name" value="HATPase_dom"/>
</dbReference>
<dbReference type="InterPro" id="IPR035965">
    <property type="entry name" value="PAS-like_dom_sf"/>
</dbReference>
<protein>
    <recommendedName>
        <fullName evidence="2">histidine kinase</fullName>
        <ecNumber evidence="2">2.7.13.3</ecNumber>
    </recommendedName>
</protein>
<dbReference type="InterPro" id="IPR050903">
    <property type="entry name" value="Bact_Chemotaxis_MeTrfase"/>
</dbReference>
<dbReference type="InterPro" id="IPR013655">
    <property type="entry name" value="PAS_fold_3"/>
</dbReference>
<evidence type="ECO:0000256" key="3">
    <source>
        <dbReference type="PROSITE-ProRule" id="PRU00050"/>
    </source>
</evidence>
<feature type="domain" description="CheR-type methyltransferase" evidence="9">
    <location>
        <begin position="191"/>
        <end position="465"/>
    </location>
</feature>
<dbReference type="SMART" id="SM00387">
    <property type="entry name" value="HATPase_c"/>
    <property type="match status" value="1"/>
</dbReference>
<feature type="domain" description="PAS" evidence="6">
    <location>
        <begin position="831"/>
        <end position="902"/>
    </location>
</feature>
<dbReference type="SUPFAM" id="SSF52738">
    <property type="entry name" value="Methylesterase CheB, C-terminal domain"/>
    <property type="match status" value="1"/>
</dbReference>
<dbReference type="InterPro" id="IPR022642">
    <property type="entry name" value="CheR_C"/>
</dbReference>
<dbReference type="CDD" id="cd00130">
    <property type="entry name" value="PAS"/>
    <property type="match status" value="1"/>
</dbReference>
<dbReference type="SUPFAM" id="SSF55785">
    <property type="entry name" value="PYP-like sensor domain (PAS domain)"/>
    <property type="match status" value="2"/>
</dbReference>